<organism evidence="2 3">
    <name type="scientific">Caerostris extrusa</name>
    <name type="common">Bark spider</name>
    <name type="synonym">Caerostris bankana</name>
    <dbReference type="NCBI Taxonomy" id="172846"/>
    <lineage>
        <taxon>Eukaryota</taxon>
        <taxon>Metazoa</taxon>
        <taxon>Ecdysozoa</taxon>
        <taxon>Arthropoda</taxon>
        <taxon>Chelicerata</taxon>
        <taxon>Arachnida</taxon>
        <taxon>Araneae</taxon>
        <taxon>Araneomorphae</taxon>
        <taxon>Entelegynae</taxon>
        <taxon>Araneoidea</taxon>
        <taxon>Araneidae</taxon>
        <taxon>Caerostris</taxon>
    </lineage>
</organism>
<evidence type="ECO:0000313" key="2">
    <source>
        <dbReference type="EMBL" id="GIY93049.1"/>
    </source>
</evidence>
<dbReference type="AlphaFoldDB" id="A0AAV4XH11"/>
<gene>
    <name evidence="2" type="ORF">CEXT_150361</name>
</gene>
<comment type="caution">
    <text evidence="2">The sequence shown here is derived from an EMBL/GenBank/DDBJ whole genome shotgun (WGS) entry which is preliminary data.</text>
</comment>
<keyword evidence="3" id="KW-1185">Reference proteome</keyword>
<proteinExistence type="predicted"/>
<feature type="region of interest" description="Disordered" evidence="1">
    <location>
        <begin position="40"/>
        <end position="60"/>
    </location>
</feature>
<accession>A0AAV4XH11</accession>
<protein>
    <submittedName>
        <fullName evidence="2">Uncharacterized protein</fullName>
    </submittedName>
</protein>
<dbReference type="Proteomes" id="UP001054945">
    <property type="component" value="Unassembled WGS sequence"/>
</dbReference>
<sequence>MFRLTAVGSLGSKVTLTPNLSGKSKSRIIDSMKNKILQVKSDQTPDPVEHEENEAETSNKISMEAKSSIEASRSIRHLVYRIHMYFNPTEYSLLFYQKEPSFSPEDLDRYNLYFQYARLQDSHVFQSDGILITFLSEVNLLLARGLR</sequence>
<name>A0AAV4XH11_CAEEX</name>
<dbReference type="EMBL" id="BPLR01000226">
    <property type="protein sequence ID" value="GIY93049.1"/>
    <property type="molecule type" value="Genomic_DNA"/>
</dbReference>
<reference evidence="2 3" key="1">
    <citation type="submission" date="2021-06" db="EMBL/GenBank/DDBJ databases">
        <title>Caerostris extrusa draft genome.</title>
        <authorList>
            <person name="Kono N."/>
            <person name="Arakawa K."/>
        </authorList>
    </citation>
    <scope>NUCLEOTIDE SEQUENCE [LARGE SCALE GENOMIC DNA]</scope>
</reference>
<evidence type="ECO:0000256" key="1">
    <source>
        <dbReference type="SAM" id="MobiDB-lite"/>
    </source>
</evidence>
<evidence type="ECO:0000313" key="3">
    <source>
        <dbReference type="Proteomes" id="UP001054945"/>
    </source>
</evidence>